<dbReference type="InterPro" id="IPR014729">
    <property type="entry name" value="Rossmann-like_a/b/a_fold"/>
</dbReference>
<dbReference type="SUPFAM" id="SSF55811">
    <property type="entry name" value="Nudix"/>
    <property type="match status" value="1"/>
</dbReference>
<evidence type="ECO:0000313" key="13">
    <source>
        <dbReference type="Proteomes" id="UP000229383"/>
    </source>
</evidence>
<dbReference type="PANTHER" id="PTHR43740:SF2">
    <property type="entry name" value="LEUCINE--TRNA LIGASE, MITOCHONDRIAL"/>
    <property type="match status" value="1"/>
</dbReference>
<comment type="similarity">
    <text evidence="1 10">Belongs to the class-I aminoacyl-tRNA synthetase family.</text>
</comment>
<dbReference type="GO" id="GO:0004823">
    <property type="term" value="F:leucine-tRNA ligase activity"/>
    <property type="evidence" value="ECO:0007669"/>
    <property type="project" value="UniProtKB-UniRule"/>
</dbReference>
<evidence type="ECO:0000256" key="9">
    <source>
        <dbReference type="ARBA" id="ARBA00047469"/>
    </source>
</evidence>
<reference evidence="13" key="1">
    <citation type="submission" date="2017-09" db="EMBL/GenBank/DDBJ databases">
        <title>Depth-based differentiation of microbial function through sediment-hosted aquifers and enrichment of novel symbionts in the deep terrestrial subsurface.</title>
        <authorList>
            <person name="Probst A.J."/>
            <person name="Ladd B."/>
            <person name="Jarett J.K."/>
            <person name="Geller-Mcgrath D.E."/>
            <person name="Sieber C.M.K."/>
            <person name="Emerson J.B."/>
            <person name="Anantharaman K."/>
            <person name="Thomas B.C."/>
            <person name="Malmstrom R."/>
            <person name="Stieglmeier M."/>
            <person name="Klingl A."/>
            <person name="Woyke T."/>
            <person name="Ryan C.M."/>
            <person name="Banfield J.F."/>
        </authorList>
    </citation>
    <scope>NUCLEOTIDE SEQUENCE [LARGE SCALE GENOMIC DNA]</scope>
</reference>
<dbReference type="GO" id="GO:0005524">
    <property type="term" value="F:ATP binding"/>
    <property type="evidence" value="ECO:0007669"/>
    <property type="project" value="UniProtKB-UniRule"/>
</dbReference>
<evidence type="ECO:0000259" key="11">
    <source>
        <dbReference type="PROSITE" id="PS51462"/>
    </source>
</evidence>
<dbReference type="Gene3D" id="1.10.730.10">
    <property type="entry name" value="Isoleucyl-tRNA Synthetase, Domain 1"/>
    <property type="match status" value="2"/>
</dbReference>
<dbReference type="PROSITE" id="PS00893">
    <property type="entry name" value="NUDIX_BOX"/>
    <property type="match status" value="1"/>
</dbReference>
<comment type="caution">
    <text evidence="10">Lacks conserved residue(s) required for the propagation of feature annotation.</text>
</comment>
<dbReference type="Pfam" id="PF00133">
    <property type="entry name" value="tRNA-synt_1"/>
    <property type="match status" value="2"/>
</dbReference>
<dbReference type="InterPro" id="IPR009008">
    <property type="entry name" value="Val/Leu/Ile-tRNA-synth_edit"/>
</dbReference>
<name>A0A2H0TGI1_9BACT</name>
<comment type="subcellular location">
    <subcellularLocation>
        <location evidence="10">Cytoplasm</location>
    </subcellularLocation>
</comment>
<keyword evidence="8 10" id="KW-0030">Aminoacyl-tRNA synthetase</keyword>
<dbReference type="FunFam" id="1.10.730.10:FF:000002">
    <property type="entry name" value="Leucine--tRNA ligase"/>
    <property type="match status" value="1"/>
</dbReference>
<evidence type="ECO:0000256" key="8">
    <source>
        <dbReference type="ARBA" id="ARBA00023146"/>
    </source>
</evidence>
<dbReference type="Pfam" id="PF08264">
    <property type="entry name" value="Anticodon_1"/>
    <property type="match status" value="1"/>
</dbReference>
<dbReference type="SUPFAM" id="SSF52374">
    <property type="entry name" value="Nucleotidylyl transferase"/>
    <property type="match status" value="1"/>
</dbReference>
<dbReference type="SUPFAM" id="SSF50677">
    <property type="entry name" value="ValRS/IleRS/LeuRS editing domain"/>
    <property type="match status" value="1"/>
</dbReference>
<dbReference type="Proteomes" id="UP000229383">
    <property type="component" value="Unassembled WGS sequence"/>
</dbReference>
<keyword evidence="6 10" id="KW-0067">ATP-binding</keyword>
<evidence type="ECO:0000256" key="6">
    <source>
        <dbReference type="ARBA" id="ARBA00022840"/>
    </source>
</evidence>
<dbReference type="InterPro" id="IPR002300">
    <property type="entry name" value="aa-tRNA-synth_Ia"/>
</dbReference>
<protein>
    <recommendedName>
        <fullName evidence="10">Leucine--tRNA ligase</fullName>
        <ecNumber evidence="10">6.1.1.4</ecNumber>
    </recommendedName>
    <alternativeName>
        <fullName evidence="10">Leucyl-tRNA synthetase</fullName>
        <shortName evidence="10">LeuRS</shortName>
    </alternativeName>
</protein>
<evidence type="ECO:0000256" key="7">
    <source>
        <dbReference type="ARBA" id="ARBA00022917"/>
    </source>
</evidence>
<dbReference type="SUPFAM" id="SSF47323">
    <property type="entry name" value="Anticodon-binding domain of a subclass of class I aminoacyl-tRNA synthetases"/>
    <property type="match status" value="1"/>
</dbReference>
<evidence type="ECO:0000256" key="1">
    <source>
        <dbReference type="ARBA" id="ARBA00005594"/>
    </source>
</evidence>
<organism evidence="12 13">
    <name type="scientific">Candidatus Niyogibacteria bacterium CG10_big_fil_rev_8_21_14_0_10_42_19</name>
    <dbReference type="NCBI Taxonomy" id="1974725"/>
    <lineage>
        <taxon>Bacteria</taxon>
        <taxon>Candidatus Niyogiibacteriota</taxon>
    </lineage>
</organism>
<dbReference type="GO" id="GO:0002161">
    <property type="term" value="F:aminoacyl-tRNA deacylase activity"/>
    <property type="evidence" value="ECO:0007669"/>
    <property type="project" value="InterPro"/>
</dbReference>
<evidence type="ECO:0000256" key="5">
    <source>
        <dbReference type="ARBA" id="ARBA00022801"/>
    </source>
</evidence>
<dbReference type="EMBL" id="PFCN01000007">
    <property type="protein sequence ID" value="PIR70642.1"/>
    <property type="molecule type" value="Genomic_DNA"/>
</dbReference>
<evidence type="ECO:0000256" key="4">
    <source>
        <dbReference type="ARBA" id="ARBA00022741"/>
    </source>
</evidence>
<evidence type="ECO:0000256" key="10">
    <source>
        <dbReference type="HAMAP-Rule" id="MF_00049"/>
    </source>
</evidence>
<dbReference type="Pfam" id="PF13603">
    <property type="entry name" value="tRNA-synt_1_2"/>
    <property type="match status" value="1"/>
</dbReference>
<dbReference type="Gene3D" id="3.40.50.620">
    <property type="entry name" value="HUPs"/>
    <property type="match status" value="2"/>
</dbReference>
<keyword evidence="4 10" id="KW-0547">Nucleotide-binding</keyword>
<comment type="caution">
    <text evidence="12">The sequence shown here is derived from an EMBL/GenBank/DDBJ whole genome shotgun (WGS) entry which is preliminary data.</text>
</comment>
<comment type="catalytic activity">
    <reaction evidence="9 10">
        <text>tRNA(Leu) + L-leucine + ATP = L-leucyl-tRNA(Leu) + AMP + diphosphate</text>
        <dbReference type="Rhea" id="RHEA:11688"/>
        <dbReference type="Rhea" id="RHEA-COMP:9613"/>
        <dbReference type="Rhea" id="RHEA-COMP:9622"/>
        <dbReference type="ChEBI" id="CHEBI:30616"/>
        <dbReference type="ChEBI" id="CHEBI:33019"/>
        <dbReference type="ChEBI" id="CHEBI:57427"/>
        <dbReference type="ChEBI" id="CHEBI:78442"/>
        <dbReference type="ChEBI" id="CHEBI:78494"/>
        <dbReference type="ChEBI" id="CHEBI:456215"/>
        <dbReference type="EC" id="6.1.1.4"/>
    </reaction>
</comment>
<evidence type="ECO:0000313" key="12">
    <source>
        <dbReference type="EMBL" id="PIR70642.1"/>
    </source>
</evidence>
<dbReference type="InterPro" id="IPR013155">
    <property type="entry name" value="M/V/L/I-tRNA-synth_anticd-bd"/>
</dbReference>
<dbReference type="CDD" id="cd07958">
    <property type="entry name" value="Anticodon_Ia_Leu_BEm"/>
    <property type="match status" value="1"/>
</dbReference>
<dbReference type="InterPro" id="IPR015797">
    <property type="entry name" value="NUDIX_hydrolase-like_dom_sf"/>
</dbReference>
<dbReference type="Gene3D" id="3.90.740.10">
    <property type="entry name" value="Valyl/Leucyl/Isoleucyl-tRNA synthetase, editing domain"/>
    <property type="match status" value="1"/>
</dbReference>
<keyword evidence="7 10" id="KW-0648">Protein biosynthesis</keyword>
<dbReference type="Pfam" id="PF00293">
    <property type="entry name" value="NUDIX"/>
    <property type="match status" value="1"/>
</dbReference>
<dbReference type="GO" id="GO:0006429">
    <property type="term" value="P:leucyl-tRNA aminoacylation"/>
    <property type="evidence" value="ECO:0007669"/>
    <property type="project" value="UniProtKB-UniRule"/>
</dbReference>
<dbReference type="Gene3D" id="3.90.79.10">
    <property type="entry name" value="Nucleoside Triphosphate Pyrophosphohydrolase"/>
    <property type="match status" value="1"/>
</dbReference>
<dbReference type="PROSITE" id="PS00178">
    <property type="entry name" value="AA_TRNA_LIGASE_I"/>
    <property type="match status" value="1"/>
</dbReference>
<feature type="binding site" evidence="10">
    <location>
        <position position="813"/>
    </location>
    <ligand>
        <name>ATP</name>
        <dbReference type="ChEBI" id="CHEBI:30616"/>
    </ligand>
</feature>
<dbReference type="InterPro" id="IPR001412">
    <property type="entry name" value="aa-tRNA-synth_I_CS"/>
</dbReference>
<keyword evidence="5" id="KW-0378">Hydrolase</keyword>
<dbReference type="InterPro" id="IPR002302">
    <property type="entry name" value="Leu-tRNA-ligase"/>
</dbReference>
<dbReference type="InterPro" id="IPR009080">
    <property type="entry name" value="tRNAsynth_Ia_anticodon-bd"/>
</dbReference>
<dbReference type="EC" id="6.1.1.4" evidence="10"/>
<evidence type="ECO:0000256" key="2">
    <source>
        <dbReference type="ARBA" id="ARBA00022490"/>
    </source>
</evidence>
<dbReference type="InterPro" id="IPR000086">
    <property type="entry name" value="NUDIX_hydrolase_dom"/>
</dbReference>
<sequence length="1043" mass="119745">MRYDPKKIEGKWQEKWLKEKTYEPDFKKAKTPFYNLMMFPYPSAEGLHVGNMYAFVGADIYGRFMRMRGSDVFEPIGLDGFGIHSENYAIKIGKHPVDQAKISEKNFYKQLKMIGNGFAWNEHLETYDPEYYKWTQWIFVQMFKKGLAYRKKSPVNWCPSCKTVLADEQVISGECERCGTIVIKKNLEQWFFKITDYADRLLKNLDKIDWSENVKIAQRNWIGKSEGALIKFEIQSTKSETNSKYQNSKQFLEVFTTRPDTLFGATYLVLSPEHPWLIQEIRNTKSKILNKSEIKNYINTAKIKTDEERIAEGKEKTGVEIKGIKAINPATGSEIPIWVADYVLGHVGTGVIMAVPAHDQRDFEFAKKYNLPIKQVVAPHVIDIVNPPKKDKTNTQRVIVHAIVKHPTEKKILTLKWNIQPWQTFITGGVELGEDVADAAEREVREETGYKNLKFTGKLPYVVFAEFYAAHKDVNRAVFANFVSFDLINLERDEVSEEEMSLHEPEWIDIKDIKKLSPVSELEHVINWLEKGDSIYTGEGILMNSSKFDGMDSDEAKREITNFVGGKKKDQFRLRDWLISRQRYWGPPIPIIYCRKCWEIRNSKFEIRNLKEGFDYSVFDGKEHIIYSVPEDELPVKLPNIKDFRPTGTDKSPLATVESFYKVKCPECGGWAKRETDVSDTFLDSAWYYLGYLTLGNKKSKISSEGGSASGGKNKNFIPDEKLIKKWLPVDMYIGGAEHAVLHLLYVRFMSMALHDMGVLDFSSPARGWSASGGKGGLERAGTAEGRVSGGEEPFKKFRAHGLLIKDGAKMSKSKGNVVNPDEYIRAYGADTLRMYLMFLGPFERGGDFCDTGIKGITRLLERVFKLYSQNSRMLDINSVDRQIKKILHKTVKKVTEDLAELQYNTAISAIMILMNEFERKKEDVTFEDMEVLIKILAPFAPHVSEELWQDSIKTSKKRTDKKFRSVHSEEWPAYDPKLIEEDFFDLIIQVNGKVRAKVSVPRDISKEEAEKAALNLQDLKRYVTTAPKKSIFIPGRLINFVL</sequence>
<dbReference type="InterPro" id="IPR020084">
    <property type="entry name" value="NUDIX_hydrolase_CS"/>
</dbReference>
<gene>
    <name evidence="10" type="primary">leuS</name>
    <name evidence="12" type="ORF">COU46_00500</name>
</gene>
<dbReference type="AlphaFoldDB" id="A0A2H0TGI1"/>
<dbReference type="PANTHER" id="PTHR43740">
    <property type="entry name" value="LEUCYL-TRNA SYNTHETASE"/>
    <property type="match status" value="1"/>
</dbReference>
<dbReference type="PROSITE" id="PS51462">
    <property type="entry name" value="NUDIX"/>
    <property type="match status" value="1"/>
</dbReference>
<dbReference type="HAMAP" id="MF_00049_B">
    <property type="entry name" value="Leu_tRNA_synth_B"/>
    <property type="match status" value="1"/>
</dbReference>
<proteinExistence type="inferred from homology"/>
<dbReference type="InterPro" id="IPR025709">
    <property type="entry name" value="Leu_tRNA-synth_edit"/>
</dbReference>
<dbReference type="CDD" id="cd02883">
    <property type="entry name" value="NUDIX_Hydrolase"/>
    <property type="match status" value="1"/>
</dbReference>
<dbReference type="PRINTS" id="PR00985">
    <property type="entry name" value="TRNASYNTHLEU"/>
</dbReference>
<feature type="domain" description="Nudix hydrolase" evidence="11">
    <location>
        <begin position="395"/>
        <end position="530"/>
    </location>
</feature>
<dbReference type="GO" id="GO:0005829">
    <property type="term" value="C:cytosol"/>
    <property type="evidence" value="ECO:0007669"/>
    <property type="project" value="TreeGrafter"/>
</dbReference>
<evidence type="ECO:0000256" key="3">
    <source>
        <dbReference type="ARBA" id="ARBA00022598"/>
    </source>
</evidence>
<feature type="short sequence motif" description="'KMSKS' region" evidence="10">
    <location>
        <begin position="810"/>
        <end position="814"/>
    </location>
</feature>
<keyword evidence="2 10" id="KW-0963">Cytoplasm</keyword>
<keyword evidence="3 10" id="KW-0436">Ligase</keyword>
<accession>A0A2H0TGI1</accession>